<dbReference type="Gene3D" id="1.20.1600.10">
    <property type="entry name" value="Outer membrane efflux proteins (OEP)"/>
    <property type="match status" value="1"/>
</dbReference>
<dbReference type="InterPro" id="IPR003423">
    <property type="entry name" value="OMP_efflux"/>
</dbReference>
<keyword evidence="7" id="KW-0998">Cell outer membrane</keyword>
<comment type="subcellular location">
    <subcellularLocation>
        <location evidence="1">Cell outer membrane</location>
    </subcellularLocation>
</comment>
<sequence>MPLKTLLISIVLTSVYIPFISGQNITIEECQVKAEANYPAIAMYDIIEKTKEFNIANANKAYFPQGSFIAQGTWQSDVTSIDLEVPGFQLPTIDRDQFRVVVELNQLIWDGGRVSAQKNSIEVNAELDKRQLNNEIYTLKERVNNLYFGVLLIKEQLNQLGILEKELQRNYDNVKAYMQNGVANESDLMIVRVERLKARQQRTNLESNLMAYIQMLSVLIGEELNSDMVFVKPDPGITTILPIINRPEILMFEAQENALESQKSLLNAGVMPTIGAFAQGGYGKPGLNMFDNQFNPYFLGGVRLTWNFSNLYTLKSDIRKIDLQKSAVNSRREIFLQNLNIVIPQQQIEIEKYRKTMQDDEEIIRLHTQIRETTEIKVENGTMTVSDLMKEIIAEESAKQAKVLHEIQFLMSVYSLKYITNQN</sequence>
<evidence type="ECO:0000256" key="1">
    <source>
        <dbReference type="ARBA" id="ARBA00004442"/>
    </source>
</evidence>
<evidence type="ECO:0000256" key="4">
    <source>
        <dbReference type="ARBA" id="ARBA00022452"/>
    </source>
</evidence>
<evidence type="ECO:0000256" key="7">
    <source>
        <dbReference type="ARBA" id="ARBA00023237"/>
    </source>
</evidence>
<dbReference type="GO" id="GO:1990281">
    <property type="term" value="C:efflux pump complex"/>
    <property type="evidence" value="ECO:0007669"/>
    <property type="project" value="TreeGrafter"/>
</dbReference>
<dbReference type="InterPro" id="IPR051906">
    <property type="entry name" value="TolC-like"/>
</dbReference>
<dbReference type="AlphaFoldDB" id="A0A098C0W3"/>
<dbReference type="GO" id="GO:0009279">
    <property type="term" value="C:cell outer membrane"/>
    <property type="evidence" value="ECO:0007669"/>
    <property type="project" value="UniProtKB-SubCell"/>
</dbReference>
<keyword evidence="4" id="KW-1134">Transmembrane beta strand</keyword>
<dbReference type="SUPFAM" id="SSF56954">
    <property type="entry name" value="Outer membrane efflux proteins (OEP)"/>
    <property type="match status" value="1"/>
</dbReference>
<dbReference type="HOGENOM" id="CLU_637521_0_0_10"/>
<dbReference type="OrthoDB" id="976750at2"/>
<dbReference type="PANTHER" id="PTHR30026:SF20">
    <property type="entry name" value="OUTER MEMBRANE PROTEIN TOLC"/>
    <property type="match status" value="1"/>
</dbReference>
<dbReference type="Proteomes" id="UP000032417">
    <property type="component" value="Chromosome 1"/>
</dbReference>
<evidence type="ECO:0000256" key="5">
    <source>
        <dbReference type="ARBA" id="ARBA00022692"/>
    </source>
</evidence>
<proteinExistence type="inferred from homology"/>
<organism evidence="8 9">
    <name type="scientific">Fermentimonas caenicola</name>
    <dbReference type="NCBI Taxonomy" id="1562970"/>
    <lineage>
        <taxon>Bacteria</taxon>
        <taxon>Pseudomonadati</taxon>
        <taxon>Bacteroidota</taxon>
        <taxon>Bacteroidia</taxon>
        <taxon>Bacteroidales</taxon>
        <taxon>Dysgonomonadaceae</taxon>
        <taxon>Fermentimonas</taxon>
    </lineage>
</organism>
<reference evidence="8 9" key="1">
    <citation type="submission" date="2014-08" db="EMBL/GenBank/DDBJ databases">
        <authorList>
            <person name="Wibberg D."/>
        </authorList>
    </citation>
    <scope>NUCLEOTIDE SEQUENCE [LARGE SCALE GENOMIC DNA]</scope>
    <source>
        <strain evidence="9">ING2-E5B</strain>
    </source>
</reference>
<evidence type="ECO:0000313" key="9">
    <source>
        <dbReference type="Proteomes" id="UP000032417"/>
    </source>
</evidence>
<keyword evidence="6" id="KW-0472">Membrane</keyword>
<dbReference type="GO" id="GO:0015288">
    <property type="term" value="F:porin activity"/>
    <property type="evidence" value="ECO:0007669"/>
    <property type="project" value="TreeGrafter"/>
</dbReference>
<dbReference type="STRING" id="1562970.ING2E5B_1835"/>
<dbReference type="EMBL" id="LN515532">
    <property type="protein sequence ID" value="CEA16574.1"/>
    <property type="molecule type" value="Genomic_DNA"/>
</dbReference>
<keyword evidence="3" id="KW-0813">Transport</keyword>
<dbReference type="GO" id="GO:0015562">
    <property type="term" value="F:efflux transmembrane transporter activity"/>
    <property type="evidence" value="ECO:0007669"/>
    <property type="project" value="InterPro"/>
</dbReference>
<evidence type="ECO:0000256" key="6">
    <source>
        <dbReference type="ARBA" id="ARBA00023136"/>
    </source>
</evidence>
<dbReference type="Pfam" id="PF02321">
    <property type="entry name" value="OEP"/>
    <property type="match status" value="1"/>
</dbReference>
<name>A0A098C0W3_9BACT</name>
<protein>
    <submittedName>
        <fullName evidence="8">Outer membrane efflux protein</fullName>
    </submittedName>
</protein>
<dbReference type="KEGG" id="pbt:ING2E5B_1835"/>
<dbReference type="PATRIC" id="fig|1562970.3.peg.1817"/>
<evidence type="ECO:0000256" key="2">
    <source>
        <dbReference type="ARBA" id="ARBA00007613"/>
    </source>
</evidence>
<keyword evidence="5" id="KW-0812">Transmembrane</keyword>
<keyword evidence="9" id="KW-1185">Reference proteome</keyword>
<accession>A0A098C0W3</accession>
<dbReference type="PANTHER" id="PTHR30026">
    <property type="entry name" value="OUTER MEMBRANE PROTEIN TOLC"/>
    <property type="match status" value="1"/>
</dbReference>
<comment type="similarity">
    <text evidence="2">Belongs to the outer membrane factor (OMF) (TC 1.B.17) family.</text>
</comment>
<evidence type="ECO:0000313" key="8">
    <source>
        <dbReference type="EMBL" id="CEA16574.1"/>
    </source>
</evidence>
<evidence type="ECO:0000256" key="3">
    <source>
        <dbReference type="ARBA" id="ARBA00022448"/>
    </source>
</evidence>
<gene>
    <name evidence="8" type="ORF">ING2E5B_1835</name>
</gene>